<evidence type="ECO:0000313" key="2">
    <source>
        <dbReference type="Proteomes" id="UP000189670"/>
    </source>
</evidence>
<dbReference type="SUPFAM" id="SSF110296">
    <property type="entry name" value="Oligoxyloglucan reducing end-specific cellobiohydrolase"/>
    <property type="match status" value="1"/>
</dbReference>
<organism evidence="1 2">
    <name type="scientific">Candidatus Magnetoglobus multicellularis str. Araruama</name>
    <dbReference type="NCBI Taxonomy" id="890399"/>
    <lineage>
        <taxon>Bacteria</taxon>
        <taxon>Pseudomonadati</taxon>
        <taxon>Thermodesulfobacteriota</taxon>
        <taxon>Desulfobacteria</taxon>
        <taxon>Desulfobacterales</taxon>
        <taxon>Desulfobacteraceae</taxon>
        <taxon>Candidatus Magnetoglobus</taxon>
    </lineage>
</organism>
<reference evidence="2" key="1">
    <citation type="submission" date="2012-11" db="EMBL/GenBank/DDBJ databases">
        <authorList>
            <person name="Lucero-Rivera Y.E."/>
            <person name="Tovar-Ramirez D."/>
        </authorList>
    </citation>
    <scope>NUCLEOTIDE SEQUENCE [LARGE SCALE GENOMIC DNA]</scope>
    <source>
        <strain evidence="2">Araruama</strain>
    </source>
</reference>
<protein>
    <submittedName>
        <fullName evidence="1">BNR repeat-containing glycosyl hydrolase</fullName>
    </submittedName>
</protein>
<dbReference type="Gene3D" id="2.130.10.10">
    <property type="entry name" value="YVTN repeat-like/Quinoprotein amine dehydrogenase"/>
    <property type="match status" value="1"/>
</dbReference>
<dbReference type="PANTHER" id="PTHR47199:SF2">
    <property type="entry name" value="PHOTOSYSTEM II STABILITY_ASSEMBLY FACTOR HCF136, CHLOROPLASTIC"/>
    <property type="match status" value="1"/>
</dbReference>
<dbReference type="GO" id="GO:0016787">
    <property type="term" value="F:hydrolase activity"/>
    <property type="evidence" value="ECO:0007669"/>
    <property type="project" value="UniProtKB-KW"/>
</dbReference>
<dbReference type="PANTHER" id="PTHR47199">
    <property type="entry name" value="PHOTOSYSTEM II STABILITY/ASSEMBLY FACTOR HCF136, CHLOROPLASTIC"/>
    <property type="match status" value="1"/>
</dbReference>
<evidence type="ECO:0000313" key="1">
    <source>
        <dbReference type="EMBL" id="ETR69172.1"/>
    </source>
</evidence>
<dbReference type="EMBL" id="ATBP01000718">
    <property type="protein sequence ID" value="ETR69172.1"/>
    <property type="molecule type" value="Genomic_DNA"/>
</dbReference>
<dbReference type="Proteomes" id="UP000189670">
    <property type="component" value="Unassembled WGS sequence"/>
</dbReference>
<keyword evidence="1" id="KW-0378">Hydrolase</keyword>
<accession>A0A1V1P2R0</accession>
<dbReference type="InterPro" id="IPR015943">
    <property type="entry name" value="WD40/YVTN_repeat-like_dom_sf"/>
</dbReference>
<name>A0A1V1P2R0_9BACT</name>
<sequence>MGDDGVILNTADGGTNWINQNSNTIEDLTDVSFVNMNVGYISTWEGYNDIDILKTIDGGKTWTFINNILYDSFSSIHFIDENTGWVSVDYSAGYINYTNDGGKTWSMHGCHRFNADSIYFTDKDNGWAVGSAYNSGSFIAHTTTNGTTWEYQINETSLPFNSVFFLDDNKGYIAGGNIFSSNVEASNLVIKTDDRGKNFSKIIDEPGYGAKSVFFMIQCMVGF</sequence>
<proteinExistence type="predicted"/>
<dbReference type="AlphaFoldDB" id="A0A1V1P2R0"/>
<comment type="caution">
    <text evidence="1">The sequence shown here is derived from an EMBL/GenBank/DDBJ whole genome shotgun (WGS) entry which is preliminary data.</text>
</comment>
<gene>
    <name evidence="1" type="ORF">OMM_04106</name>
</gene>